<dbReference type="STRING" id="3775.A0A1Q3CZL4"/>
<dbReference type="InterPro" id="IPR032675">
    <property type="entry name" value="LRR_dom_sf"/>
</dbReference>
<evidence type="ECO:0000313" key="10">
    <source>
        <dbReference type="EMBL" id="GAV85677.1"/>
    </source>
</evidence>
<proteinExistence type="predicted"/>
<dbReference type="SUPFAM" id="SSF52058">
    <property type="entry name" value="L domain-like"/>
    <property type="match status" value="1"/>
</dbReference>
<dbReference type="GO" id="GO:0043531">
    <property type="term" value="F:ADP binding"/>
    <property type="evidence" value="ECO:0007669"/>
    <property type="project" value="InterPro"/>
</dbReference>
<dbReference type="Pfam" id="PF18052">
    <property type="entry name" value="Rx_N"/>
    <property type="match status" value="1"/>
</dbReference>
<keyword evidence="3" id="KW-0547">Nucleotide-binding</keyword>
<feature type="domain" description="R13L1/DRL21-like LRR repeat region" evidence="9">
    <location>
        <begin position="559"/>
        <end position="681"/>
    </location>
</feature>
<evidence type="ECO:0000259" key="9">
    <source>
        <dbReference type="Pfam" id="PF25019"/>
    </source>
</evidence>
<dbReference type="InterPro" id="IPR042197">
    <property type="entry name" value="Apaf_helical"/>
</dbReference>
<dbReference type="FunFam" id="3.40.50.300:FF:001091">
    <property type="entry name" value="Probable disease resistance protein At1g61300"/>
    <property type="match status" value="1"/>
</dbReference>
<dbReference type="GO" id="GO:0005524">
    <property type="term" value="F:ATP binding"/>
    <property type="evidence" value="ECO:0007669"/>
    <property type="project" value="UniProtKB-KW"/>
</dbReference>
<evidence type="ECO:0000259" key="8">
    <source>
        <dbReference type="Pfam" id="PF18052"/>
    </source>
</evidence>
<keyword evidence="11" id="KW-1185">Reference proteome</keyword>
<dbReference type="InterPro" id="IPR041118">
    <property type="entry name" value="Rx_N"/>
</dbReference>
<dbReference type="Gene3D" id="1.20.5.4130">
    <property type="match status" value="1"/>
</dbReference>
<keyword evidence="1" id="KW-0433">Leucine-rich repeat</keyword>
<dbReference type="Proteomes" id="UP000187406">
    <property type="component" value="Unassembled WGS sequence"/>
</dbReference>
<keyword evidence="4" id="KW-0611">Plant defense</keyword>
<dbReference type="InParanoid" id="A0A1Q3CZL4"/>
<evidence type="ECO:0000259" key="7">
    <source>
        <dbReference type="Pfam" id="PF00931"/>
    </source>
</evidence>
<dbReference type="EMBL" id="BDDD01003640">
    <property type="protein sequence ID" value="GAV85677.1"/>
    <property type="molecule type" value="Genomic_DNA"/>
</dbReference>
<evidence type="ECO:0000256" key="6">
    <source>
        <dbReference type="SAM" id="Coils"/>
    </source>
</evidence>
<dbReference type="InterPro" id="IPR056789">
    <property type="entry name" value="LRR_R13L1-DRL21"/>
</dbReference>
<dbReference type="PANTHER" id="PTHR36766">
    <property type="entry name" value="PLANT BROAD-SPECTRUM MILDEW RESISTANCE PROTEIN RPW8"/>
    <property type="match status" value="1"/>
</dbReference>
<sequence>VEKLTSNLQAIQGVLEDAERKQVKEASVAQWLGKLKDVSYEIDDVLDEWNTSILKLQIVGDDHVAKTKWKVCCLWCATVPMRHKIAVDIEKLSERLDDINNEKSNFNFNVSTSVEHEGERNISASFIDKSEVCGRGEEVEKIVGMLLGESSEGPPLHIISIIGMGGVGKTTVAQLVYNDQRVEAHFEKKIWVCVSDPFDEIRIAKAILEGLKRSDPNLNELESLQAIRDSVGGKKFLMVLDDVWTEKPTSFEQLKNSLKCGLPGSRILVTTRKKKVARIIGTTDMIPLKQLTDKECLSLFTRIAFFGRSEEECKYLKDISEEISSKCKGLPLAAKVLGGLLCDKTTRPEWESVLRSEVWELEEVSEDMFAPILLSYYDLSAKTRRCFSYCAIFPKDYILEKDRLIKLWMAQVESRSRTWVMNNAEVHELFDHLTCLRSLELSAKTFFSEDDLLKQLPKSVEKLIHLRYLKLSRNEKLEQLPETVCGLFNLQSLNLTGCSNLRRLPRGLGNLINLRYLECLGTTKVDFMPSGIGRLSCLRTLDSFVVCSDDNVKEEVSTLEDLGKLINLRNLSIKRLGNVKDASEAEKARLGNKKSLRRLQLNFGHHNGQERNDEQVMEAIQPPPSLEKLKIKWYRGTSLFPNNWITMSLTNLKKVKISGCLCEVLPTLRTLPSLETLMIKALPKVKRVGTEFWGIETDDIDVNEEERALSSSSGIAFPKLKELIFIGMEEWEEWDYGIMRERREERFQLMPCLRRLRLWNCRKLKQLPDHLLRTASLEDLSIWGCPAL</sequence>
<feature type="coiled-coil region" evidence="6">
    <location>
        <begin position="82"/>
        <end position="109"/>
    </location>
</feature>
<dbReference type="Gene3D" id="3.80.10.10">
    <property type="entry name" value="Ribonuclease Inhibitor"/>
    <property type="match status" value="1"/>
</dbReference>
<dbReference type="PANTHER" id="PTHR36766:SF45">
    <property type="entry name" value="NB-ARC DOMAIN-CONTAINING PROTEIN"/>
    <property type="match status" value="1"/>
</dbReference>
<evidence type="ECO:0000256" key="5">
    <source>
        <dbReference type="ARBA" id="ARBA00022840"/>
    </source>
</evidence>
<dbReference type="Gene3D" id="3.40.50.300">
    <property type="entry name" value="P-loop containing nucleotide triphosphate hydrolases"/>
    <property type="match status" value="1"/>
</dbReference>
<feature type="domain" description="Disease resistance N-terminal" evidence="8">
    <location>
        <begin position="1"/>
        <end position="62"/>
    </location>
</feature>
<name>A0A1Q3CZL4_CEPFO</name>
<protein>
    <submittedName>
        <fullName evidence="10">LRR_1 domain-containing protein/NB-ARC domain-containing protein</fullName>
    </submittedName>
</protein>
<comment type="caution">
    <text evidence="10">The sequence shown here is derived from an EMBL/GenBank/DDBJ whole genome shotgun (WGS) entry which is preliminary data.</text>
</comment>
<dbReference type="PRINTS" id="PR00364">
    <property type="entry name" value="DISEASERSIST"/>
</dbReference>
<dbReference type="SUPFAM" id="SSF52540">
    <property type="entry name" value="P-loop containing nucleoside triphosphate hydrolases"/>
    <property type="match status" value="1"/>
</dbReference>
<dbReference type="InterPro" id="IPR002182">
    <property type="entry name" value="NB-ARC"/>
</dbReference>
<evidence type="ECO:0000256" key="4">
    <source>
        <dbReference type="ARBA" id="ARBA00022821"/>
    </source>
</evidence>
<feature type="domain" description="NB-ARC" evidence="7">
    <location>
        <begin position="137"/>
        <end position="306"/>
    </location>
</feature>
<keyword evidence="6" id="KW-0175">Coiled coil</keyword>
<dbReference type="GO" id="GO:0006952">
    <property type="term" value="P:defense response"/>
    <property type="evidence" value="ECO:0007669"/>
    <property type="project" value="UniProtKB-KW"/>
</dbReference>
<evidence type="ECO:0000313" key="11">
    <source>
        <dbReference type="Proteomes" id="UP000187406"/>
    </source>
</evidence>
<gene>
    <name evidence="10" type="ORF">CFOL_v3_29111</name>
</gene>
<dbReference type="Gene3D" id="1.10.8.430">
    <property type="entry name" value="Helical domain of apoptotic protease-activating factors"/>
    <property type="match status" value="1"/>
</dbReference>
<dbReference type="AlphaFoldDB" id="A0A1Q3CZL4"/>
<evidence type="ECO:0000256" key="1">
    <source>
        <dbReference type="ARBA" id="ARBA00022614"/>
    </source>
</evidence>
<feature type="non-terminal residue" evidence="10">
    <location>
        <position position="1"/>
    </location>
</feature>
<feature type="non-terminal residue" evidence="10">
    <location>
        <position position="788"/>
    </location>
</feature>
<reference evidence="11" key="1">
    <citation type="submission" date="2016-04" db="EMBL/GenBank/DDBJ databases">
        <title>Cephalotus genome sequencing.</title>
        <authorList>
            <person name="Fukushima K."/>
            <person name="Hasebe M."/>
            <person name="Fang X."/>
        </authorList>
    </citation>
    <scope>NUCLEOTIDE SEQUENCE [LARGE SCALE GENOMIC DNA]</scope>
    <source>
        <strain evidence="11">cv. St1</strain>
    </source>
</reference>
<evidence type="ECO:0000256" key="3">
    <source>
        <dbReference type="ARBA" id="ARBA00022741"/>
    </source>
</evidence>
<dbReference type="Pfam" id="PF00931">
    <property type="entry name" value="NB-ARC"/>
    <property type="match status" value="1"/>
</dbReference>
<dbReference type="InterPro" id="IPR027417">
    <property type="entry name" value="P-loop_NTPase"/>
</dbReference>
<dbReference type="Pfam" id="PF25019">
    <property type="entry name" value="LRR_R13L1-DRL21"/>
    <property type="match status" value="1"/>
</dbReference>
<organism evidence="10 11">
    <name type="scientific">Cephalotus follicularis</name>
    <name type="common">Albany pitcher plant</name>
    <dbReference type="NCBI Taxonomy" id="3775"/>
    <lineage>
        <taxon>Eukaryota</taxon>
        <taxon>Viridiplantae</taxon>
        <taxon>Streptophyta</taxon>
        <taxon>Embryophyta</taxon>
        <taxon>Tracheophyta</taxon>
        <taxon>Spermatophyta</taxon>
        <taxon>Magnoliopsida</taxon>
        <taxon>eudicotyledons</taxon>
        <taxon>Gunneridae</taxon>
        <taxon>Pentapetalae</taxon>
        <taxon>rosids</taxon>
        <taxon>fabids</taxon>
        <taxon>Oxalidales</taxon>
        <taxon>Cephalotaceae</taxon>
        <taxon>Cephalotus</taxon>
    </lineage>
</organism>
<dbReference type="OrthoDB" id="5279713at2759"/>
<keyword evidence="5" id="KW-0067">ATP-binding</keyword>
<accession>A0A1Q3CZL4</accession>
<evidence type="ECO:0000256" key="2">
    <source>
        <dbReference type="ARBA" id="ARBA00022737"/>
    </source>
</evidence>
<dbReference type="GO" id="GO:0051707">
    <property type="term" value="P:response to other organism"/>
    <property type="evidence" value="ECO:0007669"/>
    <property type="project" value="UniProtKB-ARBA"/>
</dbReference>
<keyword evidence="2" id="KW-0677">Repeat</keyword>